<dbReference type="AlphaFoldDB" id="A0A5B0QM93"/>
<dbReference type="EMBL" id="VSWC01000014">
    <property type="protein sequence ID" value="KAA1114348.1"/>
    <property type="molecule type" value="Genomic_DNA"/>
</dbReference>
<gene>
    <name evidence="1" type="ORF">PGT21_005676</name>
</gene>
<organism evidence="1 2">
    <name type="scientific">Puccinia graminis f. sp. tritici</name>
    <dbReference type="NCBI Taxonomy" id="56615"/>
    <lineage>
        <taxon>Eukaryota</taxon>
        <taxon>Fungi</taxon>
        <taxon>Dikarya</taxon>
        <taxon>Basidiomycota</taxon>
        <taxon>Pucciniomycotina</taxon>
        <taxon>Pucciniomycetes</taxon>
        <taxon>Pucciniales</taxon>
        <taxon>Pucciniaceae</taxon>
        <taxon>Puccinia</taxon>
    </lineage>
</organism>
<comment type="caution">
    <text evidence="1">The sequence shown here is derived from an EMBL/GenBank/DDBJ whole genome shotgun (WGS) entry which is preliminary data.</text>
</comment>
<accession>A0A5B0QM93</accession>
<sequence>MNLRIDIDTKRKSRVGWTREVSVGFGRLKMVLVLWLRPLAHFNQSSLPIVITRSFRENYNRRNMRSVVAAAISLALFQSATASAPHALDKRGTYPGGFIRGVPNPSCETYPPPPSCIPHPRFDDVAACYYNPFPQYCRQYIPNVNYDYCSMYPYIPDCQPSYPDNFYYGASPYGQLGSSTGNTMFKAKEADGHKAKTEAKA</sequence>
<proteinExistence type="predicted"/>
<dbReference type="Proteomes" id="UP000324748">
    <property type="component" value="Unassembled WGS sequence"/>
</dbReference>
<keyword evidence="2" id="KW-1185">Reference proteome</keyword>
<protein>
    <submittedName>
        <fullName evidence="1">Uncharacterized protein</fullName>
    </submittedName>
</protein>
<dbReference type="OrthoDB" id="10275822at2759"/>
<evidence type="ECO:0000313" key="1">
    <source>
        <dbReference type="EMBL" id="KAA1114348.1"/>
    </source>
</evidence>
<reference evidence="1 2" key="1">
    <citation type="submission" date="2019-05" db="EMBL/GenBank/DDBJ databases">
        <title>Emergence of the Ug99 lineage of the wheat stem rust pathogen through somatic hybridization.</title>
        <authorList>
            <person name="Li F."/>
            <person name="Upadhyaya N.M."/>
            <person name="Sperschneider J."/>
            <person name="Matny O."/>
            <person name="Nguyen-Phuc H."/>
            <person name="Mago R."/>
            <person name="Raley C."/>
            <person name="Miller M.E."/>
            <person name="Silverstein K.A.T."/>
            <person name="Henningsen E."/>
            <person name="Hirsch C.D."/>
            <person name="Visser B."/>
            <person name="Pretorius Z.A."/>
            <person name="Steffenson B.J."/>
            <person name="Schwessinger B."/>
            <person name="Dodds P.N."/>
            <person name="Figueroa M."/>
        </authorList>
    </citation>
    <scope>NUCLEOTIDE SEQUENCE [LARGE SCALE GENOMIC DNA]</scope>
    <source>
        <strain evidence="1">21-0</strain>
    </source>
</reference>
<name>A0A5B0QM93_PUCGR</name>
<evidence type="ECO:0000313" key="2">
    <source>
        <dbReference type="Proteomes" id="UP000324748"/>
    </source>
</evidence>